<dbReference type="PATRIC" id="fig|1122147.4.peg.2987"/>
<keyword evidence="3" id="KW-1003">Cell membrane</keyword>
<feature type="transmembrane region" description="Helical" evidence="7">
    <location>
        <begin position="78"/>
        <end position="96"/>
    </location>
</feature>
<evidence type="ECO:0000256" key="3">
    <source>
        <dbReference type="ARBA" id="ARBA00022475"/>
    </source>
</evidence>
<dbReference type="EMBL" id="AZFW01000067">
    <property type="protein sequence ID" value="KRM26657.1"/>
    <property type="molecule type" value="Genomic_DNA"/>
</dbReference>
<evidence type="ECO:0000259" key="8">
    <source>
        <dbReference type="Pfam" id="PF02308"/>
    </source>
</evidence>
<comment type="subcellular location">
    <subcellularLocation>
        <location evidence="1">Cell membrane</location>
        <topology evidence="1">Multi-pass membrane protein</topology>
    </subcellularLocation>
</comment>
<dbReference type="Pfam" id="PF02308">
    <property type="entry name" value="MgtC"/>
    <property type="match status" value="1"/>
</dbReference>
<evidence type="ECO:0000256" key="2">
    <source>
        <dbReference type="ARBA" id="ARBA00009298"/>
    </source>
</evidence>
<dbReference type="OrthoDB" id="9811198at2"/>
<dbReference type="PANTHER" id="PTHR33778:SF1">
    <property type="entry name" value="MAGNESIUM TRANSPORTER YHID-RELATED"/>
    <property type="match status" value="1"/>
</dbReference>
<evidence type="ECO:0000256" key="4">
    <source>
        <dbReference type="ARBA" id="ARBA00022692"/>
    </source>
</evidence>
<reference evidence="9 10" key="1">
    <citation type="journal article" date="2015" name="Genome Announc.">
        <title>Expanding the biotechnology potential of lactobacilli through comparative genomics of 213 strains and associated genera.</title>
        <authorList>
            <person name="Sun Z."/>
            <person name="Harris H.M."/>
            <person name="McCann A."/>
            <person name="Guo C."/>
            <person name="Argimon S."/>
            <person name="Zhang W."/>
            <person name="Yang X."/>
            <person name="Jeffery I.B."/>
            <person name="Cooney J.C."/>
            <person name="Kagawa T.F."/>
            <person name="Liu W."/>
            <person name="Song Y."/>
            <person name="Salvetti E."/>
            <person name="Wrobel A."/>
            <person name="Rasinkangas P."/>
            <person name="Parkhill J."/>
            <person name="Rea M.C."/>
            <person name="O'Sullivan O."/>
            <person name="Ritari J."/>
            <person name="Douillard F.P."/>
            <person name="Paul Ross R."/>
            <person name="Yang R."/>
            <person name="Briner A.E."/>
            <person name="Felis G.E."/>
            <person name="de Vos W.M."/>
            <person name="Barrangou R."/>
            <person name="Klaenhammer T.R."/>
            <person name="Caufield P.W."/>
            <person name="Cui Y."/>
            <person name="Zhang H."/>
            <person name="O'Toole P.W."/>
        </authorList>
    </citation>
    <scope>NUCLEOTIDE SEQUENCE [LARGE SCALE GENOMIC DNA]</scope>
    <source>
        <strain evidence="9 10">DSM 16991</strain>
    </source>
</reference>
<gene>
    <name evidence="9" type="ORF">FC91_GL002900</name>
</gene>
<comment type="caution">
    <text evidence="9">The sequence shown here is derived from an EMBL/GenBank/DDBJ whole genome shotgun (WGS) entry which is preliminary data.</text>
</comment>
<dbReference type="eggNOG" id="COG1285">
    <property type="taxonomic scope" value="Bacteria"/>
</dbReference>
<dbReference type="InterPro" id="IPR003416">
    <property type="entry name" value="MgtC/SapB/SrpB/YhiD_fam"/>
</dbReference>
<dbReference type="RefSeq" id="WP_035440836.1">
    <property type="nucleotide sequence ID" value="NZ_AUEH01000039.1"/>
</dbReference>
<evidence type="ECO:0000256" key="6">
    <source>
        <dbReference type="ARBA" id="ARBA00023136"/>
    </source>
</evidence>
<keyword evidence="5 7" id="KW-1133">Transmembrane helix</keyword>
<dbReference type="GO" id="GO:0005886">
    <property type="term" value="C:plasma membrane"/>
    <property type="evidence" value="ECO:0007669"/>
    <property type="project" value="UniProtKB-SubCell"/>
</dbReference>
<protein>
    <submittedName>
        <fullName evidence="9">Cation transport ATPase</fullName>
    </submittedName>
</protein>
<dbReference type="InterPro" id="IPR049177">
    <property type="entry name" value="MgtC_SapB_SrpB_YhiD_N"/>
</dbReference>
<evidence type="ECO:0000256" key="7">
    <source>
        <dbReference type="SAM" id="Phobius"/>
    </source>
</evidence>
<proteinExistence type="inferred from homology"/>
<organism evidence="9 10">
    <name type="scientific">Schleiferilactobacillus harbinensis DSM 16991</name>
    <dbReference type="NCBI Taxonomy" id="1122147"/>
    <lineage>
        <taxon>Bacteria</taxon>
        <taxon>Bacillati</taxon>
        <taxon>Bacillota</taxon>
        <taxon>Bacilli</taxon>
        <taxon>Lactobacillales</taxon>
        <taxon>Lactobacillaceae</taxon>
        <taxon>Schleiferilactobacillus</taxon>
    </lineage>
</organism>
<name>A0A0R1X9Z5_9LACO</name>
<comment type="similarity">
    <text evidence="2">Belongs to the MgtC/SapB family.</text>
</comment>
<evidence type="ECO:0000313" key="10">
    <source>
        <dbReference type="Proteomes" id="UP000050949"/>
    </source>
</evidence>
<feature type="transmembrane region" description="Helical" evidence="7">
    <location>
        <begin position="124"/>
        <end position="142"/>
    </location>
</feature>
<evidence type="ECO:0000313" key="9">
    <source>
        <dbReference type="EMBL" id="KRM26657.1"/>
    </source>
</evidence>
<keyword evidence="6 7" id="KW-0472">Membrane</keyword>
<sequence length="228" mass="25250">MENRTVNYTQQLELILRLLVASLCGFAIGYERTNRLKEAGIRTHMIVAVGSALVMIVSKYGFFDVMRLNNVTLDPSRIAAQIVTGIGFLGAGTILVRRSGINGLTTAAGLWATAAVGMAVGAKLYIVGVATTAIVLLIQIVLHQHLPFLPKMDTQHVTIVMDQNQDEINALRTQLRKLNIHVTNVDMERKPEKQEVKLNLWLETAEPANIDRFLTVFAERPGIKSLQY</sequence>
<evidence type="ECO:0000256" key="5">
    <source>
        <dbReference type="ARBA" id="ARBA00022989"/>
    </source>
</evidence>
<feature type="domain" description="MgtC/SapB/SrpB/YhiD N-terminal" evidence="8">
    <location>
        <begin position="18"/>
        <end position="144"/>
    </location>
</feature>
<dbReference type="PRINTS" id="PR01837">
    <property type="entry name" value="MGTCSAPBPROT"/>
</dbReference>
<keyword evidence="4 7" id="KW-0812">Transmembrane</keyword>
<evidence type="ECO:0000256" key="1">
    <source>
        <dbReference type="ARBA" id="ARBA00004651"/>
    </source>
</evidence>
<dbReference type="PANTHER" id="PTHR33778">
    <property type="entry name" value="PROTEIN MGTC"/>
    <property type="match status" value="1"/>
</dbReference>
<dbReference type="Proteomes" id="UP000050949">
    <property type="component" value="Unassembled WGS sequence"/>
</dbReference>
<accession>A0A0R1X9Z5</accession>
<feature type="transmembrane region" description="Helical" evidence="7">
    <location>
        <begin position="43"/>
        <end position="63"/>
    </location>
</feature>
<dbReference type="AlphaFoldDB" id="A0A0R1X9Z5"/>